<dbReference type="CDD" id="cd07514">
    <property type="entry name" value="HAD_Pase"/>
    <property type="match status" value="1"/>
</dbReference>
<dbReference type="InterPro" id="IPR006379">
    <property type="entry name" value="HAD-SF_hydro_IIB"/>
</dbReference>
<comment type="similarity">
    <text evidence="5">Belongs to the archaeal SPP-like hydrolase family.</text>
</comment>
<feature type="binding site" evidence="5">
    <location>
        <position position="12"/>
    </location>
    <ligand>
        <name>Mg(2+)</name>
        <dbReference type="ChEBI" id="CHEBI:18420"/>
    </ligand>
</feature>
<dbReference type="SUPFAM" id="SSF56784">
    <property type="entry name" value="HAD-like"/>
    <property type="match status" value="1"/>
</dbReference>
<dbReference type="Proteomes" id="UP000658733">
    <property type="component" value="Unassembled WGS sequence"/>
</dbReference>
<reference evidence="7" key="1">
    <citation type="submission" date="2020-10" db="EMBL/GenBank/DDBJ databases">
        <title>Dehalococcoides mccartyi of a TCE/Cr reducing biochatode.</title>
        <authorList>
            <person name="Matturro B."/>
        </authorList>
    </citation>
    <scope>NUCLEOTIDE SEQUENCE</scope>
    <source>
        <strain evidence="7">Bin4</strain>
    </source>
</reference>
<dbReference type="SFLD" id="SFLDG01140">
    <property type="entry name" value="C2.B:_Phosphomannomutase_and_P"/>
    <property type="match status" value="1"/>
</dbReference>
<evidence type="ECO:0000313" key="7">
    <source>
        <dbReference type="EMBL" id="MBF4468629.1"/>
    </source>
</evidence>
<keyword evidence="3 5" id="KW-0460">Magnesium</keyword>
<gene>
    <name evidence="7" type="ORF">ISP01_04425</name>
</gene>
<evidence type="ECO:0000256" key="1">
    <source>
        <dbReference type="ARBA" id="ARBA00022723"/>
    </source>
</evidence>
<dbReference type="Gene3D" id="3.40.50.1000">
    <property type="entry name" value="HAD superfamily/HAD-like"/>
    <property type="match status" value="1"/>
</dbReference>
<dbReference type="Gene3D" id="3.90.1070.10">
    <property type="match status" value="1"/>
</dbReference>
<comment type="cofactor">
    <cofactor evidence="5">
        <name>Mg(2+)</name>
        <dbReference type="ChEBI" id="CHEBI:18420"/>
    </cofactor>
</comment>
<feature type="binding site" evidence="5">
    <location>
        <position position="192"/>
    </location>
    <ligand>
        <name>Mg(2+)</name>
        <dbReference type="ChEBI" id="CHEBI:18420"/>
    </ligand>
</feature>
<comment type="catalytic activity">
    <reaction evidence="5">
        <text>2-phosphoglycolate + H2O = glycolate + phosphate</text>
        <dbReference type="Rhea" id="RHEA:14369"/>
        <dbReference type="ChEBI" id="CHEBI:15377"/>
        <dbReference type="ChEBI" id="CHEBI:29805"/>
        <dbReference type="ChEBI" id="CHEBI:43474"/>
        <dbReference type="ChEBI" id="CHEBI:58033"/>
        <dbReference type="EC" id="3.1.3.18"/>
    </reaction>
</comment>
<keyword evidence="4 5" id="KW-0119">Carbohydrate metabolism</keyword>
<dbReference type="SFLD" id="SFLDG01144">
    <property type="entry name" value="C2.B.4:_PGP_Like"/>
    <property type="match status" value="1"/>
</dbReference>
<protein>
    <recommendedName>
        <fullName evidence="5 6">Phosphoglycolate phosphatase</fullName>
        <shortName evidence="5">PGP</shortName>
        <shortName evidence="5">PGPase</shortName>
        <ecNumber evidence="5 6">3.1.3.18</ecNumber>
    </recommendedName>
</protein>
<dbReference type="GO" id="GO:0008967">
    <property type="term" value="F:phosphoglycolate phosphatase activity"/>
    <property type="evidence" value="ECO:0007669"/>
    <property type="project" value="UniProtKB-UniRule"/>
</dbReference>
<dbReference type="NCBIfam" id="NF002245">
    <property type="entry name" value="PRK01158.1"/>
    <property type="match status" value="1"/>
</dbReference>
<organism evidence="7 8">
    <name type="scientific">Methanobrevibacter arboriphilus</name>
    <dbReference type="NCBI Taxonomy" id="39441"/>
    <lineage>
        <taxon>Archaea</taxon>
        <taxon>Methanobacteriati</taxon>
        <taxon>Methanobacteriota</taxon>
        <taxon>Methanomada group</taxon>
        <taxon>Methanobacteria</taxon>
        <taxon>Methanobacteriales</taxon>
        <taxon>Methanobacteriaceae</taxon>
        <taxon>Methanobrevibacter</taxon>
    </lineage>
</organism>
<dbReference type="RefSeq" id="WP_278522560.1">
    <property type="nucleotide sequence ID" value="NZ_JADIIN010000034.1"/>
</dbReference>
<dbReference type="SFLD" id="SFLDS00003">
    <property type="entry name" value="Haloacid_Dehalogenase"/>
    <property type="match status" value="1"/>
</dbReference>
<dbReference type="NCBIfam" id="TIGR01482">
    <property type="entry name" value="SPP-subfamily"/>
    <property type="match status" value="1"/>
</dbReference>
<name>A0A843AMU1_METAZ</name>
<keyword evidence="2 5" id="KW-0378">Hydrolase</keyword>
<dbReference type="NCBIfam" id="TIGR01484">
    <property type="entry name" value="HAD-SF-IIB"/>
    <property type="match status" value="1"/>
</dbReference>
<dbReference type="PANTHER" id="PTHR10000:SF8">
    <property type="entry name" value="HAD SUPERFAMILY HYDROLASE-LIKE, TYPE 3"/>
    <property type="match status" value="1"/>
</dbReference>
<accession>A0A843AMU1</accession>
<feature type="binding site" evidence="5">
    <location>
        <position position="169"/>
    </location>
    <ligand>
        <name>substrate</name>
    </ligand>
</feature>
<comment type="function">
    <text evidence="5">Catalyzes the dephosphorylation of 2-phosphoglycolate.</text>
</comment>
<dbReference type="Pfam" id="PF08282">
    <property type="entry name" value="Hydrolase_3"/>
    <property type="match status" value="2"/>
</dbReference>
<evidence type="ECO:0000256" key="4">
    <source>
        <dbReference type="ARBA" id="ARBA00023277"/>
    </source>
</evidence>
<evidence type="ECO:0000313" key="8">
    <source>
        <dbReference type="Proteomes" id="UP000658733"/>
    </source>
</evidence>
<feature type="binding site" evidence="5">
    <location>
        <position position="14"/>
    </location>
    <ligand>
        <name>Mg(2+)</name>
        <dbReference type="ChEBI" id="CHEBI:18420"/>
    </ligand>
</feature>
<dbReference type="InterPro" id="IPR036412">
    <property type="entry name" value="HAD-like_sf"/>
</dbReference>
<evidence type="ECO:0000256" key="3">
    <source>
        <dbReference type="ARBA" id="ARBA00022842"/>
    </source>
</evidence>
<dbReference type="NCBIfam" id="TIGR01487">
    <property type="entry name" value="Pglycolate_arch"/>
    <property type="match status" value="1"/>
</dbReference>
<keyword evidence="1 5" id="KW-0479">Metal-binding</keyword>
<dbReference type="HAMAP" id="MF_01419">
    <property type="entry name" value="GPH_hydrolase_arch"/>
    <property type="match status" value="1"/>
</dbReference>
<dbReference type="SFLD" id="SFLDF00446">
    <property type="entry name" value="phosphoglycolate_phosphatase_3"/>
    <property type="match status" value="1"/>
</dbReference>
<dbReference type="InterPro" id="IPR023214">
    <property type="entry name" value="HAD_sf"/>
</dbReference>
<sequence length="244" mass="26721">MNKSKIKAIAVDIDGTITDSNRKICISAIEAIRAAEKIGIPTIIVTGNIFFYATATATLIGTTGGIVAENGGVISEVDSEGIEKIKVLGNFQKTAKAFKYLDSEVKKKYKDYELKKVDDSESRLSEIAIYRTIDEKILKNILKESPEKFSVEVYDTQFAIHITDINVNKGSSLETVAKKSGFNVDEIMGIGDSENDIEFLKVCGLKVAVANADKILKETADYVCKNEYGDGVKEAIEKFILKGN</sequence>
<evidence type="ECO:0000256" key="6">
    <source>
        <dbReference type="NCBIfam" id="TIGR01487"/>
    </source>
</evidence>
<dbReference type="EC" id="3.1.3.18" evidence="5 6"/>
<feature type="binding site" evidence="5">
    <location>
        <position position="196"/>
    </location>
    <ligand>
        <name>Mg(2+)</name>
        <dbReference type="ChEBI" id="CHEBI:18420"/>
    </ligand>
</feature>
<proteinExistence type="inferred from homology"/>
<comment type="caution">
    <text evidence="7">The sequence shown here is derived from an EMBL/GenBank/DDBJ whole genome shotgun (WGS) entry which is preliminary data.</text>
</comment>
<evidence type="ECO:0000256" key="2">
    <source>
        <dbReference type="ARBA" id="ARBA00022801"/>
    </source>
</evidence>
<dbReference type="GO" id="GO:0000287">
    <property type="term" value="F:magnesium ion binding"/>
    <property type="evidence" value="ECO:0007669"/>
    <property type="project" value="InterPro"/>
</dbReference>
<dbReference type="EMBL" id="JADIIN010000034">
    <property type="protein sequence ID" value="MBF4468629.1"/>
    <property type="molecule type" value="Genomic_DNA"/>
</dbReference>
<dbReference type="AlphaFoldDB" id="A0A843AMU1"/>
<dbReference type="InterPro" id="IPR006382">
    <property type="entry name" value="PGPase"/>
</dbReference>
<dbReference type="GO" id="GO:0005829">
    <property type="term" value="C:cytosol"/>
    <property type="evidence" value="ECO:0007669"/>
    <property type="project" value="TreeGrafter"/>
</dbReference>
<dbReference type="PANTHER" id="PTHR10000">
    <property type="entry name" value="PHOSPHOSERINE PHOSPHATASE"/>
    <property type="match status" value="1"/>
</dbReference>
<feature type="active site" description="Nucleophile" evidence="5">
    <location>
        <position position="12"/>
    </location>
</feature>
<evidence type="ECO:0000256" key="5">
    <source>
        <dbReference type="HAMAP-Rule" id="MF_01419"/>
    </source>
</evidence>